<dbReference type="RefSeq" id="WP_120354329.1">
    <property type="nucleotide sequence ID" value="NZ_RAQO01000004.1"/>
</dbReference>
<gene>
    <name evidence="1" type="ORF">DBZ36_07755</name>
</gene>
<proteinExistence type="predicted"/>
<evidence type="ECO:0000313" key="2">
    <source>
        <dbReference type="Proteomes" id="UP000286482"/>
    </source>
</evidence>
<dbReference type="OrthoDB" id="5770315at2"/>
<organism evidence="1 2">
    <name type="scientific">Alginatibacterium sediminis</name>
    <dbReference type="NCBI Taxonomy" id="2164068"/>
    <lineage>
        <taxon>Bacteria</taxon>
        <taxon>Pseudomonadati</taxon>
        <taxon>Pseudomonadota</taxon>
        <taxon>Gammaproteobacteria</taxon>
        <taxon>Alteromonadales</taxon>
        <taxon>Alteromonadaceae</taxon>
        <taxon>Alginatibacterium</taxon>
    </lineage>
</organism>
<dbReference type="Proteomes" id="UP000286482">
    <property type="component" value="Unassembled WGS sequence"/>
</dbReference>
<dbReference type="EMBL" id="RAQO01000004">
    <property type="protein sequence ID" value="RKF20325.1"/>
    <property type="molecule type" value="Genomic_DNA"/>
</dbReference>
<comment type="caution">
    <text evidence="1">The sequence shown here is derived from an EMBL/GenBank/DDBJ whole genome shotgun (WGS) entry which is preliminary data.</text>
</comment>
<name>A0A420EHZ9_9ALTE</name>
<protein>
    <submittedName>
        <fullName evidence="1">Uncharacterized protein</fullName>
    </submittedName>
</protein>
<dbReference type="AlphaFoldDB" id="A0A420EHZ9"/>
<sequence length="93" mass="10353">MNIDKAKKRIAKHVKKGFHGYPQIEIIYEGQSDDCASAVLLQFTLQEGDVAQEQRFACQGDARHDEQIQTTLLKVIERAGAVSVLEAEAIKIV</sequence>
<evidence type="ECO:0000313" key="1">
    <source>
        <dbReference type="EMBL" id="RKF20325.1"/>
    </source>
</evidence>
<accession>A0A420EHZ9</accession>
<keyword evidence="2" id="KW-1185">Reference proteome</keyword>
<reference evidence="1 2" key="1">
    <citation type="submission" date="2018-09" db="EMBL/GenBank/DDBJ databases">
        <authorList>
            <person name="Wang Z."/>
        </authorList>
    </citation>
    <scope>NUCLEOTIDE SEQUENCE [LARGE SCALE GENOMIC DNA]</scope>
    <source>
        <strain evidence="1 2">ALS 81</strain>
    </source>
</reference>